<evidence type="ECO:0000313" key="25">
    <source>
        <dbReference type="Proteomes" id="UP001596122"/>
    </source>
</evidence>
<sequence>MRPAGTLTTSAGTARGAGPARPPAGSDEALERAWLPGPLGRWVRAVDTPVTSFVLVASATGMLLVLGLLMVLSSSSVESIAASGNPWSIAVRQGAFALVGLPLLLVAARTPALWWRRMSWLVLLLALVLQGLVFVPGLGVEVNGNRNWISVAGFTAQPSEAIKLALVVWGAAVLSRKQELLGRLGHVVVPVVFPVGLLALGLVLAGRDLGTGLVVLLLLAGLLYAAGAPLRYFLLGGGVAAVGVAALVVQEQHRLVRIQAWLSGQQCTDIYGECWQPTHGMWALGSGGWWGLGLGASREKWAWLPEAHNDFIFAIIGEELGLPGTLSVLLLFVALAAGMVRVAQRSSDPFVVIATTGVLVWVLGQALINIGVVIGVLPVVGVPLPLVSSGGSSLVTTMVALGMVMSFARDEPGAREALSTTVRAARSGAAVVAPARASRRPRR</sequence>
<keyword evidence="3" id="KW-1003">Cell membrane</keyword>
<keyword evidence="7 23" id="KW-0812">Transmembrane</keyword>
<dbReference type="PROSITE" id="PS00428">
    <property type="entry name" value="FTSW_RODA_SPOVE"/>
    <property type="match status" value="1"/>
</dbReference>
<feature type="transmembrane region" description="Helical" evidence="23">
    <location>
        <begin position="386"/>
        <end position="408"/>
    </location>
</feature>
<dbReference type="Pfam" id="PF01098">
    <property type="entry name" value="FTSW_RODA_SPOVE"/>
    <property type="match status" value="1"/>
</dbReference>
<keyword evidence="25" id="KW-1185">Reference proteome</keyword>
<keyword evidence="9" id="KW-0573">Peptidoglycan synthesis</keyword>
<feature type="transmembrane region" description="Helical" evidence="23">
    <location>
        <begin position="209"/>
        <end position="225"/>
    </location>
</feature>
<feature type="transmembrane region" description="Helical" evidence="23">
    <location>
        <begin position="350"/>
        <end position="380"/>
    </location>
</feature>
<dbReference type="InterPro" id="IPR018365">
    <property type="entry name" value="Cell_cycle_FtsW-rel_CS"/>
</dbReference>
<evidence type="ECO:0000256" key="15">
    <source>
        <dbReference type="ARBA" id="ARBA00033270"/>
    </source>
</evidence>
<protein>
    <recommendedName>
        <fullName evidence="17">Probable peptidoglycan glycosyltransferase FtsW</fullName>
        <ecNumber evidence="19">2.4.99.28</ecNumber>
    </recommendedName>
    <alternativeName>
        <fullName evidence="18">Cell division protein FtsW</fullName>
    </alternativeName>
    <alternativeName>
        <fullName evidence="15">Cell wall polymerase</fullName>
    </alternativeName>
    <alternativeName>
        <fullName evidence="14">Peptidoglycan polymerase</fullName>
    </alternativeName>
</protein>
<feature type="region of interest" description="Disordered" evidence="22">
    <location>
        <begin position="1"/>
        <end position="27"/>
    </location>
</feature>
<evidence type="ECO:0000256" key="2">
    <source>
        <dbReference type="ARBA" id="ARBA00004752"/>
    </source>
</evidence>
<keyword evidence="12" id="KW-0131">Cell cycle</keyword>
<comment type="subcellular location">
    <subcellularLocation>
        <location evidence="1">Cell membrane</location>
        <topology evidence="1">Multi-pass membrane protein</topology>
    </subcellularLocation>
</comment>
<evidence type="ECO:0000256" key="22">
    <source>
        <dbReference type="SAM" id="MobiDB-lite"/>
    </source>
</evidence>
<evidence type="ECO:0000256" key="18">
    <source>
        <dbReference type="ARBA" id="ARBA00041418"/>
    </source>
</evidence>
<feature type="compositionally biased region" description="Low complexity" evidence="22">
    <location>
        <begin position="1"/>
        <end position="26"/>
    </location>
</feature>
<evidence type="ECO:0000256" key="1">
    <source>
        <dbReference type="ARBA" id="ARBA00004651"/>
    </source>
</evidence>
<comment type="similarity">
    <text evidence="16">Belongs to the SEDS family. FtsW subfamily.</text>
</comment>
<evidence type="ECO:0000256" key="23">
    <source>
        <dbReference type="SAM" id="Phobius"/>
    </source>
</evidence>
<evidence type="ECO:0000256" key="7">
    <source>
        <dbReference type="ARBA" id="ARBA00022692"/>
    </source>
</evidence>
<feature type="transmembrane region" description="Helical" evidence="23">
    <location>
        <begin position="89"/>
        <end position="108"/>
    </location>
</feature>
<keyword evidence="10 23" id="KW-1133">Transmembrane helix</keyword>
<dbReference type="InterPro" id="IPR013437">
    <property type="entry name" value="FtsW"/>
</dbReference>
<evidence type="ECO:0000256" key="20">
    <source>
        <dbReference type="ARBA" id="ARBA00049902"/>
    </source>
</evidence>
<evidence type="ECO:0000256" key="13">
    <source>
        <dbReference type="ARBA" id="ARBA00023316"/>
    </source>
</evidence>
<evidence type="ECO:0000256" key="17">
    <source>
        <dbReference type="ARBA" id="ARBA00041185"/>
    </source>
</evidence>
<evidence type="ECO:0000256" key="4">
    <source>
        <dbReference type="ARBA" id="ARBA00022618"/>
    </source>
</evidence>
<evidence type="ECO:0000256" key="9">
    <source>
        <dbReference type="ARBA" id="ARBA00022984"/>
    </source>
</evidence>
<evidence type="ECO:0000256" key="12">
    <source>
        <dbReference type="ARBA" id="ARBA00023306"/>
    </source>
</evidence>
<feature type="transmembrane region" description="Helical" evidence="23">
    <location>
        <begin position="311"/>
        <end position="338"/>
    </location>
</feature>
<comment type="caution">
    <text evidence="24">The sequence shown here is derived from an EMBL/GenBank/DDBJ whole genome shotgun (WGS) entry which is preliminary data.</text>
</comment>
<dbReference type="EMBL" id="JBHSLD010000015">
    <property type="protein sequence ID" value="MFC5382228.1"/>
    <property type="molecule type" value="Genomic_DNA"/>
</dbReference>
<feature type="transmembrane region" description="Helical" evidence="23">
    <location>
        <begin position="184"/>
        <end position="203"/>
    </location>
</feature>
<comment type="function">
    <text evidence="21">Peptidoglycan polymerase that is essential for cell division.</text>
</comment>
<comment type="pathway">
    <text evidence="2">Cell wall biogenesis; peptidoglycan biosynthesis.</text>
</comment>
<organism evidence="24 25">
    <name type="scientific">Aquipuribacter nitratireducens</name>
    <dbReference type="NCBI Taxonomy" id="650104"/>
    <lineage>
        <taxon>Bacteria</taxon>
        <taxon>Bacillati</taxon>
        <taxon>Actinomycetota</taxon>
        <taxon>Actinomycetes</taxon>
        <taxon>Micrococcales</taxon>
        <taxon>Intrasporangiaceae</taxon>
        <taxon>Aquipuribacter</taxon>
    </lineage>
</organism>
<evidence type="ECO:0000256" key="11">
    <source>
        <dbReference type="ARBA" id="ARBA00023136"/>
    </source>
</evidence>
<dbReference type="PANTHER" id="PTHR30474">
    <property type="entry name" value="CELL CYCLE PROTEIN"/>
    <property type="match status" value="1"/>
</dbReference>
<evidence type="ECO:0000256" key="21">
    <source>
        <dbReference type="ARBA" id="ARBA00049966"/>
    </source>
</evidence>
<proteinExistence type="inferred from homology"/>
<dbReference type="NCBIfam" id="TIGR02614">
    <property type="entry name" value="ftsW"/>
    <property type="match status" value="1"/>
</dbReference>
<evidence type="ECO:0000256" key="3">
    <source>
        <dbReference type="ARBA" id="ARBA00022475"/>
    </source>
</evidence>
<gene>
    <name evidence="24" type="primary">ftsW</name>
    <name evidence="24" type="ORF">ACFPJ6_15775</name>
</gene>
<evidence type="ECO:0000313" key="24">
    <source>
        <dbReference type="EMBL" id="MFC5382228.1"/>
    </source>
</evidence>
<comment type="catalytic activity">
    <reaction evidence="20">
        <text>[GlcNAc-(1-&gt;4)-Mur2Ac(oyl-L-Ala-gamma-D-Glu-L-Lys-D-Ala-D-Ala)](n)-di-trans,octa-cis-undecaprenyl diphosphate + beta-D-GlcNAc-(1-&gt;4)-Mur2Ac(oyl-L-Ala-gamma-D-Glu-L-Lys-D-Ala-D-Ala)-di-trans,octa-cis-undecaprenyl diphosphate = [GlcNAc-(1-&gt;4)-Mur2Ac(oyl-L-Ala-gamma-D-Glu-L-Lys-D-Ala-D-Ala)](n+1)-di-trans,octa-cis-undecaprenyl diphosphate + di-trans,octa-cis-undecaprenyl diphosphate + H(+)</text>
        <dbReference type="Rhea" id="RHEA:23708"/>
        <dbReference type="Rhea" id="RHEA-COMP:9602"/>
        <dbReference type="Rhea" id="RHEA-COMP:9603"/>
        <dbReference type="ChEBI" id="CHEBI:15378"/>
        <dbReference type="ChEBI" id="CHEBI:58405"/>
        <dbReference type="ChEBI" id="CHEBI:60033"/>
        <dbReference type="ChEBI" id="CHEBI:78435"/>
        <dbReference type="EC" id="2.4.99.28"/>
    </reaction>
</comment>
<dbReference type="PANTHER" id="PTHR30474:SF2">
    <property type="entry name" value="PEPTIDOGLYCAN GLYCOSYLTRANSFERASE FTSW-RELATED"/>
    <property type="match status" value="1"/>
</dbReference>
<evidence type="ECO:0000256" key="6">
    <source>
        <dbReference type="ARBA" id="ARBA00022679"/>
    </source>
</evidence>
<keyword evidence="8" id="KW-0133">Cell shape</keyword>
<feature type="transmembrane region" description="Helical" evidence="23">
    <location>
        <begin position="120"/>
        <end position="139"/>
    </location>
</feature>
<name>A0ABW0GQK4_9MICO</name>
<evidence type="ECO:0000256" key="14">
    <source>
        <dbReference type="ARBA" id="ARBA00032370"/>
    </source>
</evidence>
<evidence type="ECO:0000256" key="5">
    <source>
        <dbReference type="ARBA" id="ARBA00022676"/>
    </source>
</evidence>
<accession>A0ABW0GQK4</accession>
<keyword evidence="6" id="KW-0808">Transferase</keyword>
<dbReference type="Proteomes" id="UP001596122">
    <property type="component" value="Unassembled WGS sequence"/>
</dbReference>
<dbReference type="RefSeq" id="WP_340271289.1">
    <property type="nucleotide sequence ID" value="NZ_JBBEOG010000010.1"/>
</dbReference>
<evidence type="ECO:0000256" key="10">
    <source>
        <dbReference type="ARBA" id="ARBA00022989"/>
    </source>
</evidence>
<evidence type="ECO:0000256" key="19">
    <source>
        <dbReference type="ARBA" id="ARBA00044770"/>
    </source>
</evidence>
<keyword evidence="11 23" id="KW-0472">Membrane</keyword>
<keyword evidence="5" id="KW-0328">Glycosyltransferase</keyword>
<evidence type="ECO:0000256" key="16">
    <source>
        <dbReference type="ARBA" id="ARBA00038053"/>
    </source>
</evidence>
<keyword evidence="4" id="KW-0132">Cell division</keyword>
<evidence type="ECO:0000256" key="8">
    <source>
        <dbReference type="ARBA" id="ARBA00022960"/>
    </source>
</evidence>
<reference evidence="25" key="1">
    <citation type="journal article" date="2019" name="Int. J. Syst. Evol. Microbiol.">
        <title>The Global Catalogue of Microorganisms (GCM) 10K type strain sequencing project: providing services to taxonomists for standard genome sequencing and annotation.</title>
        <authorList>
            <consortium name="The Broad Institute Genomics Platform"/>
            <consortium name="The Broad Institute Genome Sequencing Center for Infectious Disease"/>
            <person name="Wu L."/>
            <person name="Ma J."/>
        </authorList>
    </citation>
    <scope>NUCLEOTIDE SEQUENCE [LARGE SCALE GENOMIC DNA]</scope>
    <source>
        <strain evidence="25">CCUG 43114</strain>
    </source>
</reference>
<keyword evidence="13" id="KW-0961">Cell wall biogenesis/degradation</keyword>
<feature type="transmembrane region" description="Helical" evidence="23">
    <location>
        <begin position="50"/>
        <end position="69"/>
    </location>
</feature>
<dbReference type="EC" id="2.4.99.28" evidence="19"/>
<dbReference type="InterPro" id="IPR001182">
    <property type="entry name" value="FtsW/RodA"/>
</dbReference>